<accession>A0A075JX53</accession>
<feature type="chain" id="PRO_5001706526" description="Tail specific protease domain-containing protein" evidence="1">
    <location>
        <begin position="21"/>
        <end position="580"/>
    </location>
</feature>
<dbReference type="PANTHER" id="PTHR32060:SF30">
    <property type="entry name" value="CARBOXY-TERMINAL PROCESSING PROTEASE CTPA"/>
    <property type="match status" value="1"/>
</dbReference>
<feature type="signal peptide" evidence="1">
    <location>
        <begin position="1"/>
        <end position="20"/>
    </location>
</feature>
<dbReference type="GO" id="GO:0007165">
    <property type="term" value="P:signal transduction"/>
    <property type="evidence" value="ECO:0007669"/>
    <property type="project" value="TreeGrafter"/>
</dbReference>
<sequence>MRYGWTALGAACLLSFSVHAGDASLQQQYAHIQDLNNTSWRLVSAPSGDPQALAKAVELSRQSLASAEQMKAALRENAGLALEVTQRHSDALRILASAYALQNDREHALACLESLLKEAWVEASTADLLAKNHALDRLRDEPRYKAVIAALGRLDSQWRAPAIATTDTELDEAHRIAGLSLFWSEARYNFVHFELVPDLDWNQAYVDFLPKVIAAKSLHDYYEVMMRFAPLLHDGHTSITPPATISNEFYARPAIRTAMIDGHVLVTEVCSPKLASQVRVGDEVVSVDGQDVRQYAQERVEPYASTSTPQDTLVHVYDYRLLQGDHRQPVTLGLKDAAGRLRQVRLSRENDPSVQVAPTVDWRMLPDGVAYLAIHEFEDDDGVKAFERALPQILHAKGLILDLRRNTGGSDVVGAQILSYLTDRPLQGSRSRTQEYAPVYRADAGPYTAWNEWEAGTFQMERAQRYHGPVVVLVGPRTYSAAEDFVVAFDALKRGTLMGETTGGSTGEPLQFKLPGGGTARICTKHDSFPDGREFVGKGIAPQITVAPTVEDIRAGRDPVIQRALAVLAGKEASPATPAP</sequence>
<feature type="domain" description="Tail specific protease" evidence="2">
    <location>
        <begin position="327"/>
        <end position="547"/>
    </location>
</feature>
<dbReference type="SMART" id="SM00245">
    <property type="entry name" value="TSPc"/>
    <property type="match status" value="1"/>
</dbReference>
<dbReference type="InterPro" id="IPR005151">
    <property type="entry name" value="Tail-specific_protease"/>
</dbReference>
<dbReference type="GO" id="GO:0006508">
    <property type="term" value="P:proteolysis"/>
    <property type="evidence" value="ECO:0007669"/>
    <property type="project" value="InterPro"/>
</dbReference>
<dbReference type="InterPro" id="IPR029045">
    <property type="entry name" value="ClpP/crotonase-like_dom_sf"/>
</dbReference>
<evidence type="ECO:0000313" key="4">
    <source>
        <dbReference type="Proteomes" id="UP000027987"/>
    </source>
</evidence>
<dbReference type="PATRIC" id="fig|1217721.7.peg.1074"/>
<dbReference type="Pfam" id="PF03572">
    <property type="entry name" value="Peptidase_S41"/>
    <property type="match status" value="1"/>
</dbReference>
<dbReference type="PANTHER" id="PTHR32060">
    <property type="entry name" value="TAIL-SPECIFIC PROTEASE"/>
    <property type="match status" value="1"/>
</dbReference>
<keyword evidence="1" id="KW-0732">Signal</keyword>
<keyword evidence="4" id="KW-1185">Reference proteome</keyword>
<reference evidence="3 4" key="1">
    <citation type="submission" date="2014-07" db="EMBL/GenBank/DDBJ databases">
        <title>Complete Genome Sequence of Dyella japonica Strain A8 Isolated from Malaysian Tropical Soil.</title>
        <authorList>
            <person name="Hui R.K.H."/>
            <person name="Chen J.-W."/>
            <person name="Chan K.-G."/>
            <person name="Leung F.C.C."/>
        </authorList>
    </citation>
    <scope>NUCLEOTIDE SEQUENCE [LARGE SCALE GENOMIC DNA]</scope>
    <source>
        <strain evidence="3 4">A8</strain>
    </source>
</reference>
<evidence type="ECO:0000259" key="2">
    <source>
        <dbReference type="SMART" id="SM00245"/>
    </source>
</evidence>
<protein>
    <recommendedName>
        <fullName evidence="2">Tail specific protease domain-containing protein</fullName>
    </recommendedName>
</protein>
<proteinExistence type="predicted"/>
<dbReference type="CDD" id="cd07563">
    <property type="entry name" value="Peptidase_S41_IRBP"/>
    <property type="match status" value="1"/>
</dbReference>
<dbReference type="OrthoDB" id="7266775at2"/>
<evidence type="ECO:0000256" key="1">
    <source>
        <dbReference type="SAM" id="SignalP"/>
    </source>
</evidence>
<gene>
    <name evidence="3" type="ORF">HY57_05125</name>
</gene>
<dbReference type="RefSeq" id="WP_019464946.1">
    <property type="nucleotide sequence ID" value="NZ_ALOY01000143.1"/>
</dbReference>
<evidence type="ECO:0000313" key="3">
    <source>
        <dbReference type="EMBL" id="AIF46686.1"/>
    </source>
</evidence>
<dbReference type="GO" id="GO:0008236">
    <property type="term" value="F:serine-type peptidase activity"/>
    <property type="evidence" value="ECO:0007669"/>
    <property type="project" value="InterPro"/>
</dbReference>
<dbReference type="Proteomes" id="UP000027987">
    <property type="component" value="Chromosome"/>
</dbReference>
<dbReference type="GO" id="GO:0030288">
    <property type="term" value="C:outer membrane-bounded periplasmic space"/>
    <property type="evidence" value="ECO:0007669"/>
    <property type="project" value="TreeGrafter"/>
</dbReference>
<name>A0A075JX53_9GAMM</name>
<dbReference type="EMBL" id="CP008884">
    <property type="protein sequence ID" value="AIF46686.1"/>
    <property type="molecule type" value="Genomic_DNA"/>
</dbReference>
<dbReference type="GO" id="GO:0004175">
    <property type="term" value="F:endopeptidase activity"/>
    <property type="evidence" value="ECO:0007669"/>
    <property type="project" value="TreeGrafter"/>
</dbReference>
<dbReference type="Gene3D" id="3.30.750.44">
    <property type="match status" value="1"/>
</dbReference>
<dbReference type="KEGG" id="dja:HY57_05125"/>
<dbReference type="SUPFAM" id="SSF52096">
    <property type="entry name" value="ClpP/crotonase"/>
    <property type="match status" value="1"/>
</dbReference>
<dbReference type="STRING" id="1217721.HY57_05125"/>
<dbReference type="HOGENOM" id="CLU_033983_0_0_6"/>
<organism evidence="3 4">
    <name type="scientific">Dyella japonica A8</name>
    <dbReference type="NCBI Taxonomy" id="1217721"/>
    <lineage>
        <taxon>Bacteria</taxon>
        <taxon>Pseudomonadati</taxon>
        <taxon>Pseudomonadota</taxon>
        <taxon>Gammaproteobacteria</taxon>
        <taxon>Lysobacterales</taxon>
        <taxon>Rhodanobacteraceae</taxon>
        <taxon>Dyella</taxon>
    </lineage>
</organism>
<dbReference type="AlphaFoldDB" id="A0A075JX53"/>
<dbReference type="Gene3D" id="3.90.226.10">
    <property type="entry name" value="2-enoyl-CoA Hydratase, Chain A, domain 1"/>
    <property type="match status" value="1"/>
</dbReference>